<feature type="signal peptide" evidence="2">
    <location>
        <begin position="1"/>
        <end position="28"/>
    </location>
</feature>
<organism evidence="3 4">
    <name type="scientific">Rhizophlyctis rosea</name>
    <dbReference type="NCBI Taxonomy" id="64517"/>
    <lineage>
        <taxon>Eukaryota</taxon>
        <taxon>Fungi</taxon>
        <taxon>Fungi incertae sedis</taxon>
        <taxon>Chytridiomycota</taxon>
        <taxon>Chytridiomycota incertae sedis</taxon>
        <taxon>Chytridiomycetes</taxon>
        <taxon>Rhizophlyctidales</taxon>
        <taxon>Rhizophlyctidaceae</taxon>
        <taxon>Rhizophlyctis</taxon>
    </lineage>
</organism>
<comment type="caution">
    <text evidence="3">The sequence shown here is derived from an EMBL/GenBank/DDBJ whole genome shotgun (WGS) entry which is preliminary data.</text>
</comment>
<dbReference type="Proteomes" id="UP001212841">
    <property type="component" value="Unassembled WGS sequence"/>
</dbReference>
<evidence type="ECO:0000256" key="1">
    <source>
        <dbReference type="SAM" id="MobiDB-lite"/>
    </source>
</evidence>
<evidence type="ECO:0000256" key="2">
    <source>
        <dbReference type="SAM" id="SignalP"/>
    </source>
</evidence>
<feature type="region of interest" description="Disordered" evidence="1">
    <location>
        <begin position="30"/>
        <end position="83"/>
    </location>
</feature>
<feature type="chain" id="PRO_5041916869" evidence="2">
    <location>
        <begin position="29"/>
        <end position="309"/>
    </location>
</feature>
<proteinExistence type="predicted"/>
<evidence type="ECO:0000313" key="3">
    <source>
        <dbReference type="EMBL" id="KAJ3052016.1"/>
    </source>
</evidence>
<accession>A0AAD5SC97</accession>
<sequence length="309" mass="33617">MTPRTPSFLLLSLLLSLLISFHPTTTLANPSLLTTNEPLYPRDPSPHFGSSNGRKENDTPERQGREENDTPERQGRGAGRGHCKKTFAFGGSRLDTKKIVKIVVKAGFKDLRKCTVAVALAKCGSKGYAGAVWVDDTCTRHKGLLSLAYPSLRSPNIRPNTSPTCALNPTCAAQKLYTQITRKGHTWKAFEDLFEGCGAARSVVRGLSGRAVRVGPRHFGQEKKQGEMKGGDGEMDARKALRKLEMGSRRWQGIVREAWRECQANLPTPTTPSCGNGFVGSGVCEDESECCSDSGWCGKRFCTPGAEPS</sequence>
<gene>
    <name evidence="3" type="ORF">HK097_006979</name>
</gene>
<keyword evidence="4" id="KW-1185">Reference proteome</keyword>
<dbReference type="AlphaFoldDB" id="A0AAD5SC97"/>
<reference evidence="3" key="1">
    <citation type="submission" date="2020-05" db="EMBL/GenBank/DDBJ databases">
        <title>Phylogenomic resolution of chytrid fungi.</title>
        <authorList>
            <person name="Stajich J.E."/>
            <person name="Amses K."/>
            <person name="Simmons R."/>
            <person name="Seto K."/>
            <person name="Myers J."/>
            <person name="Bonds A."/>
            <person name="Quandt C.A."/>
            <person name="Barry K."/>
            <person name="Liu P."/>
            <person name="Grigoriev I."/>
            <person name="Longcore J.E."/>
            <person name="James T.Y."/>
        </authorList>
    </citation>
    <scope>NUCLEOTIDE SEQUENCE</scope>
    <source>
        <strain evidence="3">JEL0318</strain>
    </source>
</reference>
<keyword evidence="2" id="KW-0732">Signal</keyword>
<protein>
    <submittedName>
        <fullName evidence="3">Uncharacterized protein</fullName>
    </submittedName>
</protein>
<feature type="compositionally biased region" description="Basic and acidic residues" evidence="1">
    <location>
        <begin position="53"/>
        <end position="75"/>
    </location>
</feature>
<name>A0AAD5SC97_9FUNG</name>
<dbReference type="EMBL" id="JADGJD010000334">
    <property type="protein sequence ID" value="KAJ3052016.1"/>
    <property type="molecule type" value="Genomic_DNA"/>
</dbReference>
<evidence type="ECO:0000313" key="4">
    <source>
        <dbReference type="Proteomes" id="UP001212841"/>
    </source>
</evidence>